<organism evidence="2 3">
    <name type="scientific">Nocardia seriolae</name>
    <dbReference type="NCBI Taxonomy" id="37332"/>
    <lineage>
        <taxon>Bacteria</taxon>
        <taxon>Bacillati</taxon>
        <taxon>Actinomycetota</taxon>
        <taxon>Actinomycetes</taxon>
        <taxon>Mycobacteriales</taxon>
        <taxon>Nocardiaceae</taxon>
        <taxon>Nocardia</taxon>
    </lineage>
</organism>
<dbReference type="KEGG" id="nsr:NS506_02763"/>
<dbReference type="InterPro" id="IPR029058">
    <property type="entry name" value="AB_hydrolase_fold"/>
</dbReference>
<keyword evidence="2" id="KW-0378">Hydrolase</keyword>
<evidence type="ECO:0000313" key="1">
    <source>
        <dbReference type="EMBL" id="APA96823.1"/>
    </source>
</evidence>
<accession>A0ABC9YZ06</accession>
<evidence type="ECO:0000313" key="3">
    <source>
        <dbReference type="Proteomes" id="UP000037179"/>
    </source>
</evidence>
<dbReference type="RefSeq" id="WP_036547980.1">
    <property type="nucleotide sequence ID" value="NZ_AP028459.1"/>
</dbReference>
<sequence>MLSPVPTTVRSADGFDRVVDLLAAGDPDAAAELFLTEQVGVPAPMVTGMRGNKTWPWIRTAAQALATAIPTARRLEIPGADHEILNHPELLEEHLVNFFA</sequence>
<proteinExistence type="predicted"/>
<dbReference type="GO" id="GO:0016787">
    <property type="term" value="F:hydrolase activity"/>
    <property type="evidence" value="ECO:0007669"/>
    <property type="project" value="UniProtKB-KW"/>
</dbReference>
<dbReference type="Proteomes" id="UP000037179">
    <property type="component" value="Unassembled WGS sequence"/>
</dbReference>
<reference evidence="3" key="1">
    <citation type="submission" date="2015-07" db="EMBL/GenBank/DDBJ databases">
        <title>Nocardia seriolae U-1 whole genome shotgun sequence.</title>
        <authorList>
            <person name="Imajoh M."/>
            <person name="Fukumoto Y."/>
            <person name="Sukeda M."/>
            <person name="Yamane J."/>
            <person name="Yamasaki K."/>
            <person name="Shimizu M."/>
            <person name="Ohnishi K."/>
            <person name="Oshima S."/>
        </authorList>
    </citation>
    <scope>NUCLEOTIDE SEQUENCE [LARGE SCALE GENOMIC DNA]</scope>
    <source>
        <strain evidence="3">U-1</strain>
    </source>
</reference>
<reference evidence="1 4" key="3">
    <citation type="submission" date="2016-10" db="EMBL/GenBank/DDBJ databases">
        <title>Genome sequence of Nocardia seriolae strain EM150506, isolated from Anguila japonica.</title>
        <authorList>
            <person name="Han H.-J."/>
        </authorList>
    </citation>
    <scope>NUCLEOTIDE SEQUENCE [LARGE SCALE GENOMIC DNA]</scope>
    <source>
        <strain evidence="1 4">EM150506</strain>
    </source>
</reference>
<dbReference type="Proteomes" id="UP000180166">
    <property type="component" value="Chromosome"/>
</dbReference>
<keyword evidence="3" id="KW-1185">Reference proteome</keyword>
<reference evidence="2 3" key="2">
    <citation type="journal article" date="2016" name="Genome Announc.">
        <title>Draft Genome Sequence of Erythromycin- and Oxytetracycline-Sensitive Nocardia seriolae Strain U-1 (NBRC 110359).</title>
        <authorList>
            <person name="Imajoh M."/>
            <person name="Sukeda M."/>
            <person name="Shimizu M."/>
            <person name="Yamane J."/>
            <person name="Ohnishi K."/>
            <person name="Oshima S."/>
        </authorList>
    </citation>
    <scope>NUCLEOTIDE SEQUENCE [LARGE SCALE GENOMIC DNA]</scope>
    <source>
        <strain evidence="2 3">U-1</strain>
    </source>
</reference>
<protein>
    <submittedName>
        <fullName evidence="2">Hydrolase</fullName>
    </submittedName>
</protein>
<dbReference type="AlphaFoldDB" id="A0ABC9YZ06"/>
<dbReference type="EMBL" id="CP017839">
    <property type="protein sequence ID" value="APA96823.1"/>
    <property type="molecule type" value="Genomic_DNA"/>
</dbReference>
<gene>
    <name evidence="1" type="ORF">NS506_02763</name>
    <name evidence="2" type="ORF">NSK11_contig00090-0032</name>
</gene>
<dbReference type="Gene3D" id="3.40.50.1820">
    <property type="entry name" value="alpha/beta hydrolase"/>
    <property type="match status" value="1"/>
</dbReference>
<dbReference type="EMBL" id="BBYQ01000090">
    <property type="protein sequence ID" value="GAP30667.1"/>
    <property type="molecule type" value="Genomic_DNA"/>
</dbReference>
<dbReference type="SUPFAM" id="SSF53474">
    <property type="entry name" value="alpha/beta-Hydrolases"/>
    <property type="match status" value="1"/>
</dbReference>
<evidence type="ECO:0000313" key="4">
    <source>
        <dbReference type="Proteomes" id="UP000180166"/>
    </source>
</evidence>
<dbReference type="GeneID" id="93369557"/>
<evidence type="ECO:0000313" key="2">
    <source>
        <dbReference type="EMBL" id="GAP30667.1"/>
    </source>
</evidence>
<name>A0ABC9YZ06_9NOCA</name>